<dbReference type="AlphaFoldDB" id="B9TBB3"/>
<dbReference type="Proteomes" id="UP000008311">
    <property type="component" value="Unassembled WGS sequence"/>
</dbReference>
<keyword evidence="3" id="KW-1185">Reference proteome</keyword>
<name>B9TBB3_RICCO</name>
<dbReference type="PANTHER" id="PTHR31672:SF13">
    <property type="entry name" value="F-BOX PROTEIN CPR30-LIKE"/>
    <property type="match status" value="1"/>
</dbReference>
<dbReference type="SUPFAM" id="SSF81383">
    <property type="entry name" value="F-box domain"/>
    <property type="match status" value="1"/>
</dbReference>
<dbReference type="InParanoid" id="B9TBB3"/>
<protein>
    <recommendedName>
        <fullName evidence="1">F-box domain-containing protein</fullName>
    </recommendedName>
</protein>
<organism evidence="2 3">
    <name type="scientific">Ricinus communis</name>
    <name type="common">Castor bean</name>
    <dbReference type="NCBI Taxonomy" id="3988"/>
    <lineage>
        <taxon>Eukaryota</taxon>
        <taxon>Viridiplantae</taxon>
        <taxon>Streptophyta</taxon>
        <taxon>Embryophyta</taxon>
        <taxon>Tracheophyta</taxon>
        <taxon>Spermatophyta</taxon>
        <taxon>Magnoliopsida</taxon>
        <taxon>eudicotyledons</taxon>
        <taxon>Gunneridae</taxon>
        <taxon>Pentapetalae</taxon>
        <taxon>rosids</taxon>
        <taxon>fabids</taxon>
        <taxon>Malpighiales</taxon>
        <taxon>Euphorbiaceae</taxon>
        <taxon>Acalyphoideae</taxon>
        <taxon>Acalypheae</taxon>
        <taxon>Ricinus</taxon>
    </lineage>
</organism>
<evidence type="ECO:0000259" key="1">
    <source>
        <dbReference type="Pfam" id="PF00646"/>
    </source>
</evidence>
<dbReference type="EMBL" id="EQ976371">
    <property type="protein sequence ID" value="EEF26851.1"/>
    <property type="molecule type" value="Genomic_DNA"/>
</dbReference>
<gene>
    <name evidence="2" type="ORF">RCOM_2113900</name>
</gene>
<dbReference type="PANTHER" id="PTHR31672">
    <property type="entry name" value="BNACNNG10540D PROTEIN"/>
    <property type="match status" value="1"/>
</dbReference>
<dbReference type="FunCoup" id="B9TBB3">
    <property type="interactions" value="6"/>
</dbReference>
<dbReference type="Gene3D" id="1.20.1280.50">
    <property type="match status" value="1"/>
</dbReference>
<evidence type="ECO:0000313" key="2">
    <source>
        <dbReference type="EMBL" id="EEF26851.1"/>
    </source>
</evidence>
<reference evidence="3" key="1">
    <citation type="journal article" date="2010" name="Nat. Biotechnol.">
        <title>Draft genome sequence of the oilseed species Ricinus communis.</title>
        <authorList>
            <person name="Chan A.P."/>
            <person name="Crabtree J."/>
            <person name="Zhao Q."/>
            <person name="Lorenzi H."/>
            <person name="Orvis J."/>
            <person name="Puiu D."/>
            <person name="Melake-Berhan A."/>
            <person name="Jones K.M."/>
            <person name="Redman J."/>
            <person name="Chen G."/>
            <person name="Cahoon E.B."/>
            <person name="Gedil M."/>
            <person name="Stanke M."/>
            <person name="Haas B.J."/>
            <person name="Wortman J.R."/>
            <person name="Fraser-Liggett C.M."/>
            <person name="Ravel J."/>
            <person name="Rabinowicz P.D."/>
        </authorList>
    </citation>
    <scope>NUCLEOTIDE SEQUENCE [LARGE SCALE GENOMIC DNA]</scope>
    <source>
        <strain evidence="3">cv. Hale</strain>
    </source>
</reference>
<accession>B9TBB3</accession>
<sequence>MSEYLTGELLISILIRVPVSSLVRFTEVCKEWRELIKSAYFISVHLDYVLSNSSPVAFLKHHSASPKLDRFSIA</sequence>
<dbReference type="Pfam" id="PF00646">
    <property type="entry name" value="F-box"/>
    <property type="match status" value="1"/>
</dbReference>
<dbReference type="InterPro" id="IPR001810">
    <property type="entry name" value="F-box_dom"/>
</dbReference>
<dbReference type="InterPro" id="IPR050796">
    <property type="entry name" value="SCF_F-box_component"/>
</dbReference>
<dbReference type="InterPro" id="IPR036047">
    <property type="entry name" value="F-box-like_dom_sf"/>
</dbReference>
<feature type="domain" description="F-box" evidence="1">
    <location>
        <begin position="8"/>
        <end position="41"/>
    </location>
</feature>
<evidence type="ECO:0000313" key="3">
    <source>
        <dbReference type="Proteomes" id="UP000008311"/>
    </source>
</evidence>
<proteinExistence type="predicted"/>